<evidence type="ECO:0000256" key="5">
    <source>
        <dbReference type="SAM" id="MobiDB-lite"/>
    </source>
</evidence>
<feature type="compositionally biased region" description="Basic and acidic residues" evidence="5">
    <location>
        <begin position="68"/>
        <end position="83"/>
    </location>
</feature>
<dbReference type="PANTHER" id="PTHR11040:SF44">
    <property type="entry name" value="PROTEIN ZNTC-RELATED"/>
    <property type="match status" value="1"/>
</dbReference>
<evidence type="ECO:0000256" key="2">
    <source>
        <dbReference type="ARBA" id="ARBA00022692"/>
    </source>
</evidence>
<evidence type="ECO:0000313" key="7">
    <source>
        <dbReference type="EMBL" id="KAG5474438.1"/>
    </source>
</evidence>
<gene>
    <name evidence="7" type="ORF">LSCM1_03221</name>
</gene>
<feature type="transmembrane region" description="Helical" evidence="6">
    <location>
        <begin position="426"/>
        <end position="445"/>
    </location>
</feature>
<feature type="transmembrane region" description="Helical" evidence="6">
    <location>
        <begin position="131"/>
        <end position="153"/>
    </location>
</feature>
<evidence type="ECO:0000313" key="8">
    <source>
        <dbReference type="Proteomes" id="UP000673552"/>
    </source>
</evidence>
<evidence type="ECO:0000256" key="6">
    <source>
        <dbReference type="SAM" id="Phobius"/>
    </source>
</evidence>
<feature type="transmembrane region" description="Helical" evidence="6">
    <location>
        <begin position="175"/>
        <end position="199"/>
    </location>
</feature>
<dbReference type="Proteomes" id="UP000673552">
    <property type="component" value="Chromosome 28"/>
</dbReference>
<dbReference type="OrthoDB" id="265977at2759"/>
<protein>
    <recommendedName>
        <fullName evidence="9">Zinc transporter</fullName>
    </recommendedName>
</protein>
<dbReference type="PANTHER" id="PTHR11040">
    <property type="entry name" value="ZINC/IRON TRANSPORTER"/>
    <property type="match status" value="1"/>
</dbReference>
<feature type="region of interest" description="Disordered" evidence="5">
    <location>
        <begin position="64"/>
        <end position="84"/>
    </location>
</feature>
<proteinExistence type="predicted"/>
<organism evidence="7 8">
    <name type="scientific">Leishmania martiniquensis</name>
    <dbReference type="NCBI Taxonomy" id="1580590"/>
    <lineage>
        <taxon>Eukaryota</taxon>
        <taxon>Discoba</taxon>
        <taxon>Euglenozoa</taxon>
        <taxon>Kinetoplastea</taxon>
        <taxon>Metakinetoplastina</taxon>
        <taxon>Trypanosomatida</taxon>
        <taxon>Trypanosomatidae</taxon>
        <taxon>Leishmaniinae</taxon>
        <taxon>Leishmania</taxon>
    </lineage>
</organism>
<accession>A0A836H3D2</accession>
<dbReference type="Pfam" id="PF02535">
    <property type="entry name" value="Zip"/>
    <property type="match status" value="1"/>
</dbReference>
<dbReference type="GO" id="GO:0005886">
    <property type="term" value="C:plasma membrane"/>
    <property type="evidence" value="ECO:0007669"/>
    <property type="project" value="TreeGrafter"/>
</dbReference>
<sequence length="446" mass="46691">MTPPTLATCRQLFGDLVRAAVAVEAREHLPFESVAAYDTKKSTDLDDSAGSHCHTHGGGSVHCTGDGDSGHDHSHNHGGEHGHSHGCASVEGEYMLGLHIAAIFIILVASAVGTLIPIIGKRVPALRLHAYVYAVGKATATGVVLAVAMIHMINHAAVVFDADCMPESFRKMYEGWAFLFAMIAAIVMHSIDGTIAWVAERWSARPDSEASSMEPCHNSLCKECPVVREGYPVPGPSECAFEGANAGVDGGENRASAHEVGAAKCVGHQHGVGVPVDMPPLQRVVAALCMEFGVTLHSVFVGLALAVSNGADLRALIIALVFHQLFEGLAMGARLADASFKISLELALMLVFSLSAPIGIAAGTGAIVASRSALSGTTYAFASAILDSICGGIMLYIAFNLLFVDFPHDLCVHCGVRSKCGVAKRIGMYAGLWIGAGVMAVIGKWL</sequence>
<feature type="transmembrane region" description="Helical" evidence="6">
    <location>
        <begin position="98"/>
        <end position="119"/>
    </location>
</feature>
<keyword evidence="4 6" id="KW-0472">Membrane</keyword>
<evidence type="ECO:0000256" key="4">
    <source>
        <dbReference type="ARBA" id="ARBA00023136"/>
    </source>
</evidence>
<dbReference type="KEGG" id="lmat:92513282"/>
<feature type="transmembrane region" description="Helical" evidence="6">
    <location>
        <begin position="284"/>
        <end position="307"/>
    </location>
</feature>
<name>A0A836H3D2_9TRYP</name>
<dbReference type="AlphaFoldDB" id="A0A836H3D2"/>
<comment type="caution">
    <text evidence="7">The sequence shown here is derived from an EMBL/GenBank/DDBJ whole genome shotgun (WGS) entry which is preliminary data.</text>
</comment>
<comment type="subcellular location">
    <subcellularLocation>
        <location evidence="1">Membrane</location>
        <topology evidence="1">Multi-pass membrane protein</topology>
    </subcellularLocation>
</comment>
<feature type="transmembrane region" description="Helical" evidence="6">
    <location>
        <begin position="381"/>
        <end position="406"/>
    </location>
</feature>
<dbReference type="EMBL" id="JAFEUZ010000028">
    <property type="protein sequence ID" value="KAG5474438.1"/>
    <property type="molecule type" value="Genomic_DNA"/>
</dbReference>
<keyword evidence="3 6" id="KW-1133">Transmembrane helix</keyword>
<reference evidence="7 8" key="1">
    <citation type="submission" date="2021-03" db="EMBL/GenBank/DDBJ databases">
        <title>Leishmania (Mundinia) martiniquensis Genome sequencing and assembly.</title>
        <authorList>
            <person name="Almutairi H."/>
            <person name="Gatherer D."/>
        </authorList>
    </citation>
    <scope>NUCLEOTIDE SEQUENCE [LARGE SCALE GENOMIC DNA]</scope>
    <source>
        <strain evidence="7">LSCM1</strain>
    </source>
</reference>
<dbReference type="GO" id="GO:0005385">
    <property type="term" value="F:zinc ion transmembrane transporter activity"/>
    <property type="evidence" value="ECO:0007669"/>
    <property type="project" value="TreeGrafter"/>
</dbReference>
<feature type="transmembrane region" description="Helical" evidence="6">
    <location>
        <begin position="313"/>
        <end position="335"/>
    </location>
</feature>
<keyword evidence="2 6" id="KW-0812">Transmembrane</keyword>
<evidence type="ECO:0000256" key="3">
    <source>
        <dbReference type="ARBA" id="ARBA00022989"/>
    </source>
</evidence>
<evidence type="ECO:0000256" key="1">
    <source>
        <dbReference type="ARBA" id="ARBA00004141"/>
    </source>
</evidence>
<evidence type="ECO:0008006" key="9">
    <source>
        <dbReference type="Google" id="ProtNLM"/>
    </source>
</evidence>
<dbReference type="GeneID" id="92513282"/>
<dbReference type="RefSeq" id="XP_067177380.1">
    <property type="nucleotide sequence ID" value="XM_067320770.1"/>
</dbReference>
<keyword evidence="8" id="KW-1185">Reference proteome</keyword>
<feature type="transmembrane region" description="Helical" evidence="6">
    <location>
        <begin position="347"/>
        <end position="369"/>
    </location>
</feature>
<dbReference type="InterPro" id="IPR003689">
    <property type="entry name" value="ZIP"/>
</dbReference>